<protein>
    <recommendedName>
        <fullName evidence="3">DUF1559 domain-containing protein</fullName>
    </recommendedName>
</protein>
<evidence type="ECO:0000313" key="5">
    <source>
        <dbReference type="Proteomes" id="UP000214646"/>
    </source>
</evidence>
<dbReference type="NCBIfam" id="TIGR04294">
    <property type="entry name" value="pre_pil_HX9DG"/>
    <property type="match status" value="1"/>
</dbReference>
<dbReference type="NCBIfam" id="TIGR02532">
    <property type="entry name" value="IV_pilin_GFxxxE"/>
    <property type="match status" value="1"/>
</dbReference>
<name>A0A225DM75_9BACT</name>
<dbReference type="SUPFAM" id="SSF54523">
    <property type="entry name" value="Pili subunits"/>
    <property type="match status" value="1"/>
</dbReference>
<dbReference type="OrthoDB" id="210498at2"/>
<keyword evidence="2" id="KW-0812">Transmembrane</keyword>
<reference evidence="5" key="1">
    <citation type="submission" date="2017-06" db="EMBL/GenBank/DDBJ databases">
        <title>Genome analysis of Fimbriiglobus ruber SP5, the first member of the order Planctomycetales with confirmed chitinolytic capability.</title>
        <authorList>
            <person name="Ravin N.V."/>
            <person name="Rakitin A.L."/>
            <person name="Ivanova A.A."/>
            <person name="Beletsky A.V."/>
            <person name="Kulichevskaya I.S."/>
            <person name="Mardanov A.V."/>
            <person name="Dedysh S.N."/>
        </authorList>
    </citation>
    <scope>NUCLEOTIDE SEQUENCE [LARGE SCALE GENOMIC DNA]</scope>
    <source>
        <strain evidence="5">SP5</strain>
    </source>
</reference>
<feature type="compositionally biased region" description="Polar residues" evidence="1">
    <location>
        <begin position="137"/>
        <end position="148"/>
    </location>
</feature>
<dbReference type="InterPro" id="IPR027558">
    <property type="entry name" value="Pre_pil_HX9DG_C"/>
</dbReference>
<feature type="region of interest" description="Disordered" evidence="1">
    <location>
        <begin position="125"/>
        <end position="148"/>
    </location>
</feature>
<dbReference type="PANTHER" id="PTHR30093:SF2">
    <property type="entry name" value="TYPE II SECRETION SYSTEM PROTEIN H"/>
    <property type="match status" value="1"/>
</dbReference>
<dbReference type="Gene3D" id="3.30.700.10">
    <property type="entry name" value="Glycoprotein, Type 4 Pilin"/>
    <property type="match status" value="1"/>
</dbReference>
<feature type="domain" description="DUF1559" evidence="3">
    <location>
        <begin position="31"/>
        <end position="290"/>
    </location>
</feature>
<dbReference type="RefSeq" id="WP_161967879.1">
    <property type="nucleotide sequence ID" value="NZ_NIDE01000014.1"/>
</dbReference>
<dbReference type="InterPro" id="IPR045584">
    <property type="entry name" value="Pilin-like"/>
</dbReference>
<dbReference type="AlphaFoldDB" id="A0A225DM75"/>
<dbReference type="InterPro" id="IPR011453">
    <property type="entry name" value="DUF1559"/>
</dbReference>
<organism evidence="4 5">
    <name type="scientific">Fimbriiglobus ruber</name>
    <dbReference type="NCBI Taxonomy" id="1908690"/>
    <lineage>
        <taxon>Bacteria</taxon>
        <taxon>Pseudomonadati</taxon>
        <taxon>Planctomycetota</taxon>
        <taxon>Planctomycetia</taxon>
        <taxon>Gemmatales</taxon>
        <taxon>Gemmataceae</taxon>
        <taxon>Fimbriiglobus</taxon>
    </lineage>
</organism>
<proteinExistence type="predicted"/>
<evidence type="ECO:0000256" key="2">
    <source>
        <dbReference type="SAM" id="Phobius"/>
    </source>
</evidence>
<dbReference type="Pfam" id="PF07596">
    <property type="entry name" value="SBP_bac_10"/>
    <property type="match status" value="1"/>
</dbReference>
<comment type="caution">
    <text evidence="4">The sequence shown here is derived from an EMBL/GenBank/DDBJ whole genome shotgun (WGS) entry which is preliminary data.</text>
</comment>
<dbReference type="Pfam" id="PF07963">
    <property type="entry name" value="N_methyl"/>
    <property type="match status" value="1"/>
</dbReference>
<dbReference type="InterPro" id="IPR012902">
    <property type="entry name" value="N_methyl_site"/>
</dbReference>
<keyword evidence="2" id="KW-0472">Membrane</keyword>
<feature type="transmembrane region" description="Helical" evidence="2">
    <location>
        <begin position="6"/>
        <end position="30"/>
    </location>
</feature>
<evidence type="ECO:0000259" key="3">
    <source>
        <dbReference type="Pfam" id="PF07596"/>
    </source>
</evidence>
<dbReference type="EMBL" id="NIDE01000014">
    <property type="protein sequence ID" value="OWK37555.1"/>
    <property type="molecule type" value="Genomic_DNA"/>
</dbReference>
<dbReference type="Proteomes" id="UP000214646">
    <property type="component" value="Unassembled WGS sequence"/>
</dbReference>
<gene>
    <name evidence="4" type="ORF">FRUB_06675</name>
</gene>
<accession>A0A225DM75</accession>
<keyword evidence="2" id="KW-1133">Transmembrane helix</keyword>
<sequence>MSKRSAFTLIELLVVIAIIAILIGLLLPAVQKVREAAARAKCSNNVKQIGIALHAFHDSYLYFPNGTGEKLDGDGGQYNVRKIWALYILPYMEQNAIWQAVLAQEAATGVPFGFASQTTPIPTYQCPSDPNSPKVHTGTSASDPNQQGAHGNYVACAGNTIYNPTSDPNGQNLNGIFYSASKTKITDITDGTSNTLMTSEIRVSPDVNGHDTRGRYYNNAGQGGVLFSTLYVPNQVAAPDILAYCQSIPKAPCTASTTGLIDTARSYHTGGVNVGLADGSIRFVSESVSPTTWLYAGSRQDGQVLGSNW</sequence>
<keyword evidence="5" id="KW-1185">Reference proteome</keyword>
<evidence type="ECO:0000313" key="4">
    <source>
        <dbReference type="EMBL" id="OWK37555.1"/>
    </source>
</evidence>
<evidence type="ECO:0000256" key="1">
    <source>
        <dbReference type="SAM" id="MobiDB-lite"/>
    </source>
</evidence>
<dbReference type="PANTHER" id="PTHR30093">
    <property type="entry name" value="GENERAL SECRETION PATHWAY PROTEIN G"/>
    <property type="match status" value="1"/>
</dbReference>